<sequence length="502" mass="55729">MIHHITLTGRSIALACDGTVTTQHGAGGATGAVYVEASHLTLLHDMRDGEFYRTGQNSWSPSGWRRLSEAPMRIADEQRRRTADDAPWDDPARHHSAWMAVLEDSAGALLVGCLDGRTPRLRADTAVLEAFTESGDPARWVILPGPATAVMARYARELGESLGGRAIEPQRVWCSWYSYYEGISQEALEREIPQVAELGFKTLQIDDGWEVAVGDWEAGESFGDGMEAAASRIREAGMRPGLWVAPFIALPGSRAVRDYPEMFVHNADGGLAVAGSNWGGDYYALDTTHPTAQTYVRKLIAKIVHRWGFSYLKLDFINAAAIPGYRHRQIDREEAYRTGLRLVRDTAGEETFLLGSGALIMPSIGLLDAVRVGPDVAPMWENYASDDLSDAKAYNALHAGVNRLWLGRVIGVDPDVVFFRHRRNLLDDTQMQWLRDVAEASRYRCLSDQMTWLDEEEKEAVRAYLAAADEPLEILGRYRFSLGEREIDLTEAIEGKASAYPL</sequence>
<gene>
    <name evidence="4" type="ORF">BKH30_02150</name>
    <name evidence="3" type="ORF">BKH32_10695</name>
</gene>
<dbReference type="Proteomes" id="UP000185736">
    <property type="component" value="Unassembled WGS sequence"/>
</dbReference>
<proteinExistence type="predicted"/>
<dbReference type="EMBL" id="MSGO01000046">
    <property type="protein sequence ID" value="OLL14029.1"/>
    <property type="molecule type" value="Genomic_DNA"/>
</dbReference>
<dbReference type="EMBL" id="MSKI01000021">
    <property type="protein sequence ID" value="OLO56137.1"/>
    <property type="molecule type" value="Genomic_DNA"/>
</dbReference>
<evidence type="ECO:0000313" key="6">
    <source>
        <dbReference type="Proteomes" id="UP000186855"/>
    </source>
</evidence>
<dbReference type="InterPro" id="IPR017853">
    <property type="entry name" value="GH"/>
</dbReference>
<accession>A0A1Q8HYU4</accession>
<dbReference type="AlphaFoldDB" id="A0A1Q8HYU4"/>
<dbReference type="InterPro" id="IPR002252">
    <property type="entry name" value="Glyco_hydro_36"/>
</dbReference>
<evidence type="ECO:0000256" key="1">
    <source>
        <dbReference type="ARBA" id="ARBA00022801"/>
    </source>
</evidence>
<comment type="caution">
    <text evidence="3">The sequence shown here is derived from an EMBL/GenBank/DDBJ whole genome shotgun (WGS) entry which is preliminary data.</text>
</comment>
<protein>
    <submittedName>
        <fullName evidence="3">Alpha-galactosidase</fullName>
    </submittedName>
</protein>
<dbReference type="SUPFAM" id="SSF51445">
    <property type="entry name" value="(Trans)glycosidases"/>
    <property type="match status" value="1"/>
</dbReference>
<dbReference type="PANTHER" id="PTHR43053:SF3">
    <property type="entry name" value="ALPHA-GALACTOSIDASE C-RELATED"/>
    <property type="match status" value="1"/>
</dbReference>
<dbReference type="CDD" id="cd14791">
    <property type="entry name" value="GH36"/>
    <property type="match status" value="1"/>
</dbReference>
<evidence type="ECO:0000313" key="3">
    <source>
        <dbReference type="EMBL" id="OLL14029.1"/>
    </source>
</evidence>
<organism evidence="3 5">
    <name type="scientific">Actinomyces oris</name>
    <dbReference type="NCBI Taxonomy" id="544580"/>
    <lineage>
        <taxon>Bacteria</taxon>
        <taxon>Bacillati</taxon>
        <taxon>Actinomycetota</taxon>
        <taxon>Actinomycetes</taxon>
        <taxon>Actinomycetales</taxon>
        <taxon>Actinomycetaceae</taxon>
        <taxon>Actinomyces</taxon>
    </lineage>
</organism>
<dbReference type="Proteomes" id="UP000186855">
    <property type="component" value="Unassembled WGS sequence"/>
</dbReference>
<keyword evidence="1" id="KW-0378">Hydrolase</keyword>
<evidence type="ECO:0000313" key="5">
    <source>
        <dbReference type="Proteomes" id="UP000185736"/>
    </source>
</evidence>
<evidence type="ECO:0000256" key="2">
    <source>
        <dbReference type="ARBA" id="ARBA00023295"/>
    </source>
</evidence>
<dbReference type="PANTHER" id="PTHR43053">
    <property type="entry name" value="GLYCOSIDASE FAMILY 31"/>
    <property type="match status" value="1"/>
</dbReference>
<dbReference type="RefSeq" id="WP_075250025.1">
    <property type="nucleotide sequence ID" value="NZ_MSGO01000046.1"/>
</dbReference>
<reference evidence="5 6" key="1">
    <citation type="submission" date="2016-12" db="EMBL/GenBank/DDBJ databases">
        <title>Genomic comparison of strains in the 'Actinomyces naeslundii' group.</title>
        <authorList>
            <person name="Mughal S.R."/>
            <person name="Do T."/>
            <person name="Gilbert S.C."/>
            <person name="Witherden E.A."/>
            <person name="Didelot X."/>
            <person name="Beighton D."/>
        </authorList>
    </citation>
    <scope>NUCLEOTIDE SEQUENCE [LARGE SCALE GENOMIC DNA]</scope>
    <source>
        <strain evidence="4 6">S24V</strain>
        <strain evidence="3 5">S64C</strain>
    </source>
</reference>
<dbReference type="Pfam" id="PF02065">
    <property type="entry name" value="Melibiase"/>
    <property type="match status" value="1"/>
</dbReference>
<dbReference type="GO" id="GO:0004557">
    <property type="term" value="F:alpha-galactosidase activity"/>
    <property type="evidence" value="ECO:0007669"/>
    <property type="project" value="InterPro"/>
</dbReference>
<dbReference type="InterPro" id="IPR013785">
    <property type="entry name" value="Aldolase_TIM"/>
</dbReference>
<dbReference type="GO" id="GO:0016052">
    <property type="term" value="P:carbohydrate catabolic process"/>
    <property type="evidence" value="ECO:0007669"/>
    <property type="project" value="InterPro"/>
</dbReference>
<keyword evidence="2" id="KW-0326">Glycosidase</keyword>
<evidence type="ECO:0000313" key="4">
    <source>
        <dbReference type="EMBL" id="OLO56137.1"/>
    </source>
</evidence>
<dbReference type="Gene3D" id="3.20.20.70">
    <property type="entry name" value="Aldolase class I"/>
    <property type="match status" value="1"/>
</dbReference>
<name>A0A1Q8HYU4_9ACTO</name>
<dbReference type="InterPro" id="IPR050985">
    <property type="entry name" value="Alpha-glycosidase_related"/>
</dbReference>